<sequence length="220" mass="22577">MSDLIAAQPVARSPIAPIKPRIEHGWEVSGARSTAALTIADETPMAKVAVRAPFDGAVARLLGVGFGRAARGPADLHAQGPAAALVIGSGPGEWLVLAAPGTAPALRDRLETLVAGTGEFASVIDLTHGRALLRLRGAEVPAMLAKVCAIDLSDDVIADGAAFRSSVARLVTDVVRDDVDGVPSYLLHCERSSGQYLFDALLDAGAEFGIEVTAPARAAG</sequence>
<proteinExistence type="predicted"/>
<dbReference type="EMBL" id="JBHSQW010000034">
    <property type="protein sequence ID" value="MFC5995744.1"/>
    <property type="molecule type" value="Genomic_DNA"/>
</dbReference>
<protein>
    <submittedName>
        <fullName evidence="1">Sarcosine oxidase subunit gamma</fullName>
    </submittedName>
</protein>
<dbReference type="SUPFAM" id="SSF103025">
    <property type="entry name" value="Folate-binding domain"/>
    <property type="match status" value="1"/>
</dbReference>
<keyword evidence="2" id="KW-1185">Reference proteome</keyword>
<gene>
    <name evidence="1" type="ORF">ACFQE5_16145</name>
</gene>
<dbReference type="InterPro" id="IPR027266">
    <property type="entry name" value="TrmE/GcvT-like"/>
</dbReference>
<comment type="caution">
    <text evidence="1">The sequence shown here is derived from an EMBL/GenBank/DDBJ whole genome shotgun (WGS) entry which is preliminary data.</text>
</comment>
<accession>A0ABW1J4I3</accession>
<evidence type="ECO:0000313" key="1">
    <source>
        <dbReference type="EMBL" id="MFC5995744.1"/>
    </source>
</evidence>
<organism evidence="1 2">
    <name type="scientific">Pseudonocardia hispaniensis</name>
    <dbReference type="NCBI Taxonomy" id="904933"/>
    <lineage>
        <taxon>Bacteria</taxon>
        <taxon>Bacillati</taxon>
        <taxon>Actinomycetota</taxon>
        <taxon>Actinomycetes</taxon>
        <taxon>Pseudonocardiales</taxon>
        <taxon>Pseudonocardiaceae</taxon>
        <taxon>Pseudonocardia</taxon>
    </lineage>
</organism>
<evidence type="ECO:0000313" key="2">
    <source>
        <dbReference type="Proteomes" id="UP001596302"/>
    </source>
</evidence>
<dbReference type="InterPro" id="IPR007375">
    <property type="entry name" value="SoxG"/>
</dbReference>
<reference evidence="2" key="1">
    <citation type="journal article" date="2019" name="Int. J. Syst. Evol. Microbiol.">
        <title>The Global Catalogue of Microorganisms (GCM) 10K type strain sequencing project: providing services to taxonomists for standard genome sequencing and annotation.</title>
        <authorList>
            <consortium name="The Broad Institute Genomics Platform"/>
            <consortium name="The Broad Institute Genome Sequencing Center for Infectious Disease"/>
            <person name="Wu L."/>
            <person name="Ma J."/>
        </authorList>
    </citation>
    <scope>NUCLEOTIDE SEQUENCE [LARGE SCALE GENOMIC DNA]</scope>
    <source>
        <strain evidence="2">CCM 8391</strain>
    </source>
</reference>
<dbReference type="Gene3D" id="3.30.1360.120">
    <property type="entry name" value="Probable tRNA modification gtpase trme, domain 1"/>
    <property type="match status" value="1"/>
</dbReference>
<name>A0ABW1J4I3_9PSEU</name>
<dbReference type="RefSeq" id="WP_379585994.1">
    <property type="nucleotide sequence ID" value="NZ_JBHSQW010000034.1"/>
</dbReference>
<dbReference type="Pfam" id="PF04268">
    <property type="entry name" value="SoxG"/>
    <property type="match status" value="1"/>
</dbReference>
<dbReference type="Proteomes" id="UP001596302">
    <property type="component" value="Unassembled WGS sequence"/>
</dbReference>